<name>A0A8S4N3I2_OWEFU</name>
<keyword evidence="4" id="KW-0676">Redox-active center</keyword>
<dbReference type="EMBL" id="CAIIXF020000001">
    <property type="protein sequence ID" value="CAH1775049.1"/>
    <property type="molecule type" value="Genomic_DNA"/>
</dbReference>
<dbReference type="InterPro" id="IPR036249">
    <property type="entry name" value="Thioredoxin-like_sf"/>
</dbReference>
<dbReference type="SUPFAM" id="SSF52833">
    <property type="entry name" value="Thioredoxin-like"/>
    <property type="match status" value="6"/>
</dbReference>
<evidence type="ECO:0000259" key="7">
    <source>
        <dbReference type="PROSITE" id="PS51352"/>
    </source>
</evidence>
<evidence type="ECO:0000313" key="9">
    <source>
        <dbReference type="Proteomes" id="UP000749559"/>
    </source>
</evidence>
<keyword evidence="9" id="KW-1185">Reference proteome</keyword>
<protein>
    <recommendedName>
        <fullName evidence="7">Thioredoxin domain-containing protein</fullName>
    </recommendedName>
</protein>
<gene>
    <name evidence="8" type="ORF">OFUS_LOCUS2404</name>
</gene>
<evidence type="ECO:0000256" key="1">
    <source>
        <dbReference type="ARBA" id="ARBA00006347"/>
    </source>
</evidence>
<feature type="chain" id="PRO_5035945187" description="Thioredoxin domain-containing protein" evidence="6">
    <location>
        <begin position="25"/>
        <end position="771"/>
    </location>
</feature>
<dbReference type="Pfam" id="PF00085">
    <property type="entry name" value="Thioredoxin"/>
    <property type="match status" value="5"/>
</dbReference>
<feature type="domain" description="Thioredoxin" evidence="7">
    <location>
        <begin position="507"/>
        <end position="633"/>
    </location>
</feature>
<evidence type="ECO:0000256" key="3">
    <source>
        <dbReference type="ARBA" id="ARBA00022737"/>
    </source>
</evidence>
<dbReference type="Gene3D" id="3.40.30.10">
    <property type="entry name" value="Glutaredoxin"/>
    <property type="match status" value="6"/>
</dbReference>
<dbReference type="GO" id="GO:0006457">
    <property type="term" value="P:protein folding"/>
    <property type="evidence" value="ECO:0007669"/>
    <property type="project" value="TreeGrafter"/>
</dbReference>
<feature type="domain" description="Thioredoxin" evidence="7">
    <location>
        <begin position="635"/>
        <end position="771"/>
    </location>
</feature>
<evidence type="ECO:0000313" key="8">
    <source>
        <dbReference type="EMBL" id="CAH1775049.1"/>
    </source>
</evidence>
<dbReference type="PROSITE" id="PS51352">
    <property type="entry name" value="THIOREDOXIN_2"/>
    <property type="match status" value="5"/>
</dbReference>
<dbReference type="PANTHER" id="PTHR45672">
    <property type="entry name" value="PROTEIN DISULFIDE-ISOMERASE C17H9.14C-RELATED"/>
    <property type="match status" value="1"/>
</dbReference>
<evidence type="ECO:0000256" key="4">
    <source>
        <dbReference type="ARBA" id="ARBA00023284"/>
    </source>
</evidence>
<dbReference type="NCBIfam" id="TIGR01126">
    <property type="entry name" value="pdi_dom"/>
    <property type="match status" value="2"/>
</dbReference>
<dbReference type="InterPro" id="IPR017937">
    <property type="entry name" value="Thioredoxin_CS"/>
</dbReference>
<comment type="similarity">
    <text evidence="1 5">Belongs to the protein disulfide isomerase family.</text>
</comment>
<dbReference type="PROSITE" id="PS00194">
    <property type="entry name" value="THIOREDOXIN_1"/>
    <property type="match status" value="2"/>
</dbReference>
<proteinExistence type="inferred from homology"/>
<dbReference type="PANTHER" id="PTHR45672:SF2">
    <property type="entry name" value="PROTEIN DISULFIDE-ISOMERASE A5"/>
    <property type="match status" value="1"/>
</dbReference>
<dbReference type="OrthoDB" id="10264505at2759"/>
<feature type="domain" description="Thioredoxin" evidence="7">
    <location>
        <begin position="379"/>
        <end position="502"/>
    </location>
</feature>
<dbReference type="CDD" id="cd02997">
    <property type="entry name" value="PDI_a_PDIR"/>
    <property type="match status" value="4"/>
</dbReference>
<sequence>MQIKNSIQTVVLSFLLLIPTNLVARKSSKRELIEDVEDVKQFKKLLRTKTNLLVIYAKSDKAVSKLMPILSEVADEVRGTGTLIYVNCGEAKKLCKKSKASPSTVELKHYKDGEYNKDYDRKNTVKSMVSFMRDPTGEIPWEEDSTAGDVVHIEHQAALNKLITKEKKPLLVMFYAPWCGFCKRIKPDYASAATELKGESVMAGMDVDKPENMNVRTAFNITGFPTILYFEKGQMKYKYGGENTKDGLVSWMRDPQPPKEPEKEAEWSDAENDVEHLTDENFDTFTADKESVLVMFYAPWCGHCKKMKPEYEQAASELKEEGVSGIIAAVDATKSPKVAQKYEVKGYPTVKFFSNGESKWDFNERTAEKIVEFMKNPVEPPPPPPPEPEWSEVESDVEHLTDETFKSTLKKRKHCLVMFYAPWCGHCKRAKPEFMAAAAQFKDDRKVSFAAVDCTKHQSTCSAFEVSGYPTLKYFNYGKDAQTYSGGREERDFVNFMNDPLNPLSSSPPAPPAPEESWSDLTGADQLTHLTDNTFNEFINQHESVLVMFYAPWCGHCKAMKPAYAEAAQELSTAGISGKLSTVDAQQERVLAGRFDIKGYPTIKYFKNGEMQFDYTKGRTTEDLVAFMKDPKAPPPPPPAEPAWSDTPSEVNHLTDATFNKFVTGTEHTLVMFYAPWCGHCKKAKPEYQLAADELKADASRKLAAVDCTDAKCKDTCKRYDVSGYPTFKYFYRGQGAVKYEAGRQKADFVKYLMEPPSPTDSKVKKEKEEL</sequence>
<evidence type="ECO:0000256" key="6">
    <source>
        <dbReference type="SAM" id="SignalP"/>
    </source>
</evidence>
<dbReference type="Proteomes" id="UP000749559">
    <property type="component" value="Unassembled WGS sequence"/>
</dbReference>
<comment type="caution">
    <text evidence="8">The sequence shown here is derived from an EMBL/GenBank/DDBJ whole genome shotgun (WGS) entry which is preliminary data.</text>
</comment>
<dbReference type="InterPro" id="IPR046374">
    <property type="entry name" value="PDI_a_PDIR"/>
</dbReference>
<reference evidence="8" key="1">
    <citation type="submission" date="2022-03" db="EMBL/GenBank/DDBJ databases">
        <authorList>
            <person name="Martin C."/>
        </authorList>
    </citation>
    <scope>NUCLEOTIDE SEQUENCE</scope>
</reference>
<feature type="domain" description="Thioredoxin" evidence="7">
    <location>
        <begin position="130"/>
        <end position="257"/>
    </location>
</feature>
<dbReference type="InterPro" id="IPR051063">
    <property type="entry name" value="PDI"/>
</dbReference>
<dbReference type="GO" id="GO:0003756">
    <property type="term" value="F:protein disulfide isomerase activity"/>
    <property type="evidence" value="ECO:0007669"/>
    <property type="project" value="InterPro"/>
</dbReference>
<dbReference type="InterPro" id="IPR013766">
    <property type="entry name" value="Thioredoxin_domain"/>
</dbReference>
<evidence type="ECO:0000256" key="5">
    <source>
        <dbReference type="RuleBase" id="RU004208"/>
    </source>
</evidence>
<evidence type="ECO:0000256" key="2">
    <source>
        <dbReference type="ARBA" id="ARBA00022729"/>
    </source>
</evidence>
<dbReference type="AlphaFoldDB" id="A0A8S4N3I2"/>
<feature type="domain" description="Thioredoxin" evidence="7">
    <location>
        <begin position="258"/>
        <end position="375"/>
    </location>
</feature>
<organism evidence="8 9">
    <name type="scientific">Owenia fusiformis</name>
    <name type="common">Polychaete worm</name>
    <dbReference type="NCBI Taxonomy" id="6347"/>
    <lineage>
        <taxon>Eukaryota</taxon>
        <taxon>Metazoa</taxon>
        <taxon>Spiralia</taxon>
        <taxon>Lophotrochozoa</taxon>
        <taxon>Annelida</taxon>
        <taxon>Polychaeta</taxon>
        <taxon>Sedentaria</taxon>
        <taxon>Canalipalpata</taxon>
        <taxon>Sabellida</taxon>
        <taxon>Oweniida</taxon>
        <taxon>Oweniidae</taxon>
        <taxon>Owenia</taxon>
    </lineage>
</organism>
<accession>A0A8S4N3I2</accession>
<feature type="signal peptide" evidence="6">
    <location>
        <begin position="1"/>
        <end position="24"/>
    </location>
</feature>
<dbReference type="InterPro" id="IPR005788">
    <property type="entry name" value="PDI_thioredoxin-like_dom"/>
</dbReference>
<keyword evidence="3" id="KW-0677">Repeat</keyword>
<dbReference type="PRINTS" id="PR00421">
    <property type="entry name" value="THIOREDOXIN"/>
</dbReference>
<dbReference type="GO" id="GO:0005783">
    <property type="term" value="C:endoplasmic reticulum"/>
    <property type="evidence" value="ECO:0007669"/>
    <property type="project" value="TreeGrafter"/>
</dbReference>
<keyword evidence="2 6" id="KW-0732">Signal</keyword>